<evidence type="ECO:0008006" key="4">
    <source>
        <dbReference type="Google" id="ProtNLM"/>
    </source>
</evidence>
<evidence type="ECO:0000313" key="3">
    <source>
        <dbReference type="Proteomes" id="UP000321685"/>
    </source>
</evidence>
<accession>A0A511D8W3</accession>
<reference evidence="2 3" key="1">
    <citation type="submission" date="2019-07" db="EMBL/GenBank/DDBJ databases">
        <title>Whole genome shotgun sequence of Pseudonocardia sulfidoxydans NBRC 16205.</title>
        <authorList>
            <person name="Hosoyama A."/>
            <person name="Uohara A."/>
            <person name="Ohji S."/>
            <person name="Ichikawa N."/>
        </authorList>
    </citation>
    <scope>NUCLEOTIDE SEQUENCE [LARGE SCALE GENOMIC DNA]</scope>
    <source>
        <strain evidence="2 3">NBRC 16205</strain>
    </source>
</reference>
<dbReference type="EMBL" id="BJVJ01000001">
    <property type="protein sequence ID" value="GEL21047.1"/>
    <property type="molecule type" value="Genomic_DNA"/>
</dbReference>
<name>A0A511D8W3_9PSEU</name>
<protein>
    <recommendedName>
        <fullName evidence="4">Glycosyl hydrolase family 43</fullName>
    </recommendedName>
</protein>
<evidence type="ECO:0000313" key="2">
    <source>
        <dbReference type="EMBL" id="GEL21047.1"/>
    </source>
</evidence>
<dbReference type="Gene3D" id="2.115.10.20">
    <property type="entry name" value="Glycosyl hydrolase domain, family 43"/>
    <property type="match status" value="1"/>
</dbReference>
<comment type="caution">
    <text evidence="2">The sequence shown here is derived from an EMBL/GenBank/DDBJ whole genome shotgun (WGS) entry which is preliminary data.</text>
</comment>
<evidence type="ECO:0000256" key="1">
    <source>
        <dbReference type="SAM" id="SignalP"/>
    </source>
</evidence>
<proteinExistence type="predicted"/>
<dbReference type="InterPro" id="IPR023296">
    <property type="entry name" value="Glyco_hydro_beta-prop_sf"/>
</dbReference>
<organism evidence="2 3">
    <name type="scientific">Pseudonocardia sulfidoxydans NBRC 16205</name>
    <dbReference type="NCBI Taxonomy" id="1223511"/>
    <lineage>
        <taxon>Bacteria</taxon>
        <taxon>Bacillati</taxon>
        <taxon>Actinomycetota</taxon>
        <taxon>Actinomycetes</taxon>
        <taxon>Pseudonocardiales</taxon>
        <taxon>Pseudonocardiaceae</taxon>
        <taxon>Pseudonocardia</taxon>
    </lineage>
</organism>
<dbReference type="Proteomes" id="UP000321685">
    <property type="component" value="Unassembled WGS sequence"/>
</dbReference>
<keyword evidence="1" id="KW-0732">Signal</keyword>
<dbReference type="AlphaFoldDB" id="A0A511D8W3"/>
<keyword evidence="3" id="KW-1185">Reference proteome</keyword>
<gene>
    <name evidence="2" type="ORF">PSU4_00010</name>
</gene>
<feature type="signal peptide" evidence="1">
    <location>
        <begin position="1"/>
        <end position="33"/>
    </location>
</feature>
<feature type="chain" id="PRO_5022066028" description="Glycosyl hydrolase family 43" evidence="1">
    <location>
        <begin position="34"/>
        <end position="386"/>
    </location>
</feature>
<sequence length="386" mass="39670">MGGGAGRVMTRFVRALVVCAVLAAGLVATTAAAAPTAPAAAPEGITISGVDLHDGMVLQADGVYLLYGTMYGCGFAWGVASPWCGFGVAQATSPSGPWSAPTRLFSPTSVSPFRGAVWQTICGDSGAGCFNPRMVQRTGWGADDGAWILWFNAPDDFNRLRANAYYSMECAGPTGPCGGSGRATTKPSMYDCTDNGDFSIVVDAPRPPVMLCTMADQTLASERLTPAGTAGAGGGARRLAGLTNTEAPGAYRDPSTGTWIMTYSDPHCGYCAGAPTGYATASSLAGPWTAPPNTNPDWGAPPAGRRAVSATSCGGQARTVVTLSGQAYQFIDLWLGTRNETAAAVRLEPLVYRGESPPGSPLQAFAPWRCGATEGGPHGSPHRGRA</sequence>
<dbReference type="SUPFAM" id="SSF75005">
    <property type="entry name" value="Arabinanase/levansucrase/invertase"/>
    <property type="match status" value="1"/>
</dbReference>